<evidence type="ECO:0000313" key="1">
    <source>
        <dbReference type="EMBL" id="CAG8489751.1"/>
    </source>
</evidence>
<comment type="caution">
    <text evidence="1">The sequence shown here is derived from an EMBL/GenBank/DDBJ whole genome shotgun (WGS) entry which is preliminary data.</text>
</comment>
<proteinExistence type="predicted"/>
<sequence>MLLEPMFEVMKPTRTTPEPQKAHYEPEPNITISGNVNLCDLYVEETEKEDEETLNIYFEQKRCRRELIQQLNDEFYEKTIWAYQNRYFSEPEVSSNKYSKVNIAEDYAHNFHLGHDECWWNINIEEEMFYGITIDSENQEWLLPLDDDAEMNWE</sequence>
<dbReference type="Proteomes" id="UP000789366">
    <property type="component" value="Unassembled WGS sequence"/>
</dbReference>
<accession>A0ACA9KRZ2</accession>
<name>A0ACA9KRZ2_9GLOM</name>
<evidence type="ECO:0000313" key="2">
    <source>
        <dbReference type="Proteomes" id="UP000789366"/>
    </source>
</evidence>
<organism evidence="1 2">
    <name type="scientific">Cetraspora pellucida</name>
    <dbReference type="NCBI Taxonomy" id="1433469"/>
    <lineage>
        <taxon>Eukaryota</taxon>
        <taxon>Fungi</taxon>
        <taxon>Fungi incertae sedis</taxon>
        <taxon>Mucoromycota</taxon>
        <taxon>Glomeromycotina</taxon>
        <taxon>Glomeromycetes</taxon>
        <taxon>Diversisporales</taxon>
        <taxon>Gigasporaceae</taxon>
        <taxon>Cetraspora</taxon>
    </lineage>
</organism>
<reference evidence="1" key="1">
    <citation type="submission" date="2021-06" db="EMBL/GenBank/DDBJ databases">
        <authorList>
            <person name="Kallberg Y."/>
            <person name="Tangrot J."/>
            <person name="Rosling A."/>
        </authorList>
    </citation>
    <scope>NUCLEOTIDE SEQUENCE</scope>
    <source>
        <strain evidence="1">28 12/20/2015</strain>
    </source>
</reference>
<dbReference type="EMBL" id="CAJVPW010001683">
    <property type="protein sequence ID" value="CAG8489751.1"/>
    <property type="molecule type" value="Genomic_DNA"/>
</dbReference>
<protein>
    <submittedName>
        <fullName evidence="1">1778_t:CDS:1</fullName>
    </submittedName>
</protein>
<gene>
    <name evidence="1" type="ORF">SPELUC_LOCUS2506</name>
</gene>
<keyword evidence="2" id="KW-1185">Reference proteome</keyword>